<dbReference type="PIRSF" id="PIRSF036389">
    <property type="entry name" value="IOR_B"/>
    <property type="match status" value="1"/>
</dbReference>
<dbReference type="InterPro" id="IPR008274">
    <property type="entry name" value="AldOxase/xan_DH_MoCoBD1"/>
</dbReference>
<dbReference type="SUPFAM" id="SSF56003">
    <property type="entry name" value="Molybdenum cofactor-binding domain"/>
    <property type="match status" value="2"/>
</dbReference>
<dbReference type="PANTHER" id="PTHR47495:SF1">
    <property type="entry name" value="BLL3820 PROTEIN"/>
    <property type="match status" value="1"/>
</dbReference>
<accession>A0AAE4B756</accession>
<organism evidence="2 3">
    <name type="scientific">Marimonas arenosa</name>
    <dbReference type="NCBI Taxonomy" id="1795305"/>
    <lineage>
        <taxon>Bacteria</taxon>
        <taxon>Pseudomonadati</taxon>
        <taxon>Pseudomonadota</taxon>
        <taxon>Alphaproteobacteria</taxon>
        <taxon>Rhodobacterales</taxon>
        <taxon>Paracoccaceae</taxon>
        <taxon>Marimonas</taxon>
    </lineage>
</organism>
<name>A0AAE4B756_9RHOB</name>
<comment type="caution">
    <text evidence="2">The sequence shown here is derived from an EMBL/GenBank/DDBJ whole genome shotgun (WGS) entry which is preliminary data.</text>
</comment>
<dbReference type="PROSITE" id="PS51318">
    <property type="entry name" value="TAT"/>
    <property type="match status" value="1"/>
</dbReference>
<dbReference type="Gene3D" id="3.30.365.10">
    <property type="entry name" value="Aldehyde oxidase/xanthine dehydrogenase, molybdopterin binding domain"/>
    <property type="match status" value="4"/>
</dbReference>
<dbReference type="EMBL" id="JANHAX010000004">
    <property type="protein sequence ID" value="MDQ2091116.1"/>
    <property type="molecule type" value="Genomic_DNA"/>
</dbReference>
<evidence type="ECO:0000313" key="2">
    <source>
        <dbReference type="EMBL" id="MDQ2091116.1"/>
    </source>
</evidence>
<dbReference type="AlphaFoldDB" id="A0AAE4B756"/>
<dbReference type="Proteomes" id="UP001226762">
    <property type="component" value="Unassembled WGS sequence"/>
</dbReference>
<evidence type="ECO:0000259" key="1">
    <source>
        <dbReference type="SMART" id="SM01008"/>
    </source>
</evidence>
<dbReference type="GO" id="GO:0016491">
    <property type="term" value="F:oxidoreductase activity"/>
    <property type="evidence" value="ECO:0007669"/>
    <property type="project" value="InterPro"/>
</dbReference>
<proteinExistence type="predicted"/>
<dbReference type="InterPro" id="IPR037165">
    <property type="entry name" value="AldOxase/xan_DH_Mopterin-bd_sf"/>
</dbReference>
<dbReference type="InterPro" id="IPR046867">
    <property type="entry name" value="AldOxase/xan_DH_MoCoBD2"/>
</dbReference>
<evidence type="ECO:0000313" key="3">
    <source>
        <dbReference type="Proteomes" id="UP001226762"/>
    </source>
</evidence>
<dbReference type="SMART" id="SM01008">
    <property type="entry name" value="Ald_Xan_dh_C"/>
    <property type="match status" value="1"/>
</dbReference>
<keyword evidence="3" id="KW-1185">Reference proteome</keyword>
<reference evidence="2" key="2">
    <citation type="submission" date="2023-02" db="EMBL/GenBank/DDBJ databases">
        <title>'Rhodoalgimonas zhirmunskyi' gen. nov., isolated from a red alga.</title>
        <authorList>
            <person name="Nedashkovskaya O.I."/>
            <person name="Otstavnykh N.Y."/>
            <person name="Bystritskaya E.P."/>
            <person name="Balabanova L.A."/>
            <person name="Isaeva M.P."/>
        </authorList>
    </citation>
    <scope>NUCLEOTIDE SEQUENCE</scope>
    <source>
        <strain evidence="2">KCTC 52189</strain>
    </source>
</reference>
<dbReference type="Pfam" id="PF02738">
    <property type="entry name" value="MoCoBD_1"/>
    <property type="match status" value="1"/>
</dbReference>
<dbReference type="InterPro" id="IPR000674">
    <property type="entry name" value="Ald_Oxase/Xan_DH_a/b"/>
</dbReference>
<reference evidence="2" key="1">
    <citation type="submission" date="2022-07" db="EMBL/GenBank/DDBJ databases">
        <authorList>
            <person name="Otstavnykh N."/>
            <person name="Isaeva M."/>
            <person name="Bystritskaya E."/>
        </authorList>
    </citation>
    <scope>NUCLEOTIDE SEQUENCE</scope>
    <source>
        <strain evidence="2">KCTC 52189</strain>
    </source>
</reference>
<dbReference type="InterPro" id="IPR012368">
    <property type="entry name" value="OxRdtase_Mopterin-bd_su_IorB"/>
</dbReference>
<protein>
    <submittedName>
        <fullName evidence="2">Molybdopterin-dependent oxidoreductase</fullName>
    </submittedName>
</protein>
<dbReference type="RefSeq" id="WP_306736400.1">
    <property type="nucleotide sequence ID" value="NZ_JANHAX010000004.1"/>
</dbReference>
<gene>
    <name evidence="2" type="ORF">NO357_14520</name>
</gene>
<dbReference type="InterPro" id="IPR052516">
    <property type="entry name" value="N-heterocyclic_Hydroxylase"/>
</dbReference>
<dbReference type="Gene3D" id="3.90.1170.50">
    <property type="entry name" value="Aldehyde oxidase/xanthine dehydrogenase, a/b hammerhead"/>
    <property type="match status" value="1"/>
</dbReference>
<dbReference type="InterPro" id="IPR006311">
    <property type="entry name" value="TAT_signal"/>
</dbReference>
<dbReference type="PANTHER" id="PTHR47495">
    <property type="entry name" value="ALDEHYDE DEHYDROGENASE"/>
    <property type="match status" value="1"/>
</dbReference>
<sequence length="746" mass="79422">MGKVGKIARRAFLIGSAAVAGGVAFGVWRVKTPWPNPLEQGLAEGAATFNPWVLIDAEKVTLITPHADKGQGVAHVQAALIAEEMDIEFGQFEISFGQPDKAYWNRALAAEGAPFLATDEGFTAQTARGAIGGLIKLIGLQITGGSSAVPDSYVKLREAGAMARETVKKAASEKTGLPVAELKTAQGAVHLPDGSTLSYTELAGIAAEIAPVTDVRLRDRSDWRLLGKPMQRLDIVAKSTGTQRYGIDIDLPGMVHAAVRVNPRQGGALNRYDASAAEGMRGVQKIIEVTGGVAAVADNTWRAFQAVEAIDCDWGPAPYPAEQEAHWAAVAASFTEERLDSTWRDEGDAGVATADGTVEAEYRAPYLAHAPLEPLNATVRVTETAVEVWAGQQIPRQLQVLVAAITGHDADQVIFHNQFMGGSFGHRLEFEHVKLAAEIANQMRGVAVKLTYSREEDFAHDFPRQIGMARARGAVTGGKVEAIDLQVAMPSVTASQMGRAGLPGGGADSQIAAGVWNNPYALPHFRMRAYRVPELAPVSSWRSVGASAGGFFFDCFLDELIHVAGADPMAERIRLMAHDPSRKVLEAVAEMSGWDGPRPAAGKGRGVAFVESFGVPCAEVVEVSVVDGAIRIDKVWVAADVGVVLDPVNFENLVQGGVVFGLAHAMNCEITYADGMAEQSNYDSYEGMRIGQCPEIFVRGLENGAKIRGIGEPPVPPAAPALANAIFAATGKRLREMPFSKFVDFA</sequence>
<feature type="domain" description="Aldehyde oxidase/xanthine dehydrogenase a/b hammerhead" evidence="1">
    <location>
        <begin position="240"/>
        <end position="318"/>
    </location>
</feature>
<dbReference type="Pfam" id="PF20256">
    <property type="entry name" value="MoCoBD_2"/>
    <property type="match status" value="1"/>
</dbReference>